<dbReference type="PANTHER" id="PTHR10012">
    <property type="entry name" value="SERINE/THREONINE-PROTEIN PHOSPHATASE 2A REGULATORY SUBUNIT B"/>
    <property type="match status" value="1"/>
</dbReference>
<dbReference type="EC" id="5.2.1.8" evidence="7"/>
<dbReference type="Proteomes" id="UP001150907">
    <property type="component" value="Unassembled WGS sequence"/>
</dbReference>
<feature type="region of interest" description="Disordered" evidence="8">
    <location>
        <begin position="1"/>
        <end position="27"/>
    </location>
</feature>
<dbReference type="Gene3D" id="1.20.120.1150">
    <property type="match status" value="1"/>
</dbReference>
<evidence type="ECO:0000313" key="9">
    <source>
        <dbReference type="EMBL" id="KAJ2000012.1"/>
    </source>
</evidence>
<evidence type="ECO:0000256" key="1">
    <source>
        <dbReference type="ARBA" id="ARBA00000971"/>
    </source>
</evidence>
<dbReference type="Pfam" id="PF03095">
    <property type="entry name" value="PTPA"/>
    <property type="match status" value="1"/>
</dbReference>
<dbReference type="InterPro" id="IPR004327">
    <property type="entry name" value="Phstyr_phstse_ac"/>
</dbReference>
<dbReference type="GO" id="GO:0003755">
    <property type="term" value="F:peptidyl-prolyl cis-trans isomerase activity"/>
    <property type="evidence" value="ECO:0007669"/>
    <property type="project" value="UniProtKB-KW"/>
</dbReference>
<evidence type="ECO:0000256" key="3">
    <source>
        <dbReference type="ARBA" id="ARBA00011019"/>
    </source>
</evidence>
<keyword evidence="10" id="KW-1185">Reference proteome</keyword>
<name>A0A9W8BFF7_9FUNG</name>
<evidence type="ECO:0000256" key="5">
    <source>
        <dbReference type="ARBA" id="ARBA00023110"/>
    </source>
</evidence>
<comment type="subcellular location">
    <subcellularLocation>
        <location evidence="2 7">Cytoplasm</location>
    </subcellularLocation>
</comment>
<dbReference type="GO" id="GO:0007052">
    <property type="term" value="P:mitotic spindle organization"/>
    <property type="evidence" value="ECO:0007669"/>
    <property type="project" value="TreeGrafter"/>
</dbReference>
<evidence type="ECO:0000256" key="7">
    <source>
        <dbReference type="RuleBase" id="RU361210"/>
    </source>
</evidence>
<dbReference type="SUPFAM" id="SSF140984">
    <property type="entry name" value="PTPA-like"/>
    <property type="match status" value="1"/>
</dbReference>
<dbReference type="CDD" id="cd04087">
    <property type="entry name" value="PTPA"/>
    <property type="match status" value="1"/>
</dbReference>
<protein>
    <recommendedName>
        <fullName evidence="7">Serine/threonine-protein phosphatase 2A activator</fullName>
        <ecNumber evidence="7">5.2.1.8</ecNumber>
    </recommendedName>
    <alternativeName>
        <fullName evidence="7">Phosphotyrosyl phosphatase activator</fullName>
    </alternativeName>
</protein>
<dbReference type="FunFam" id="1.20.120.1150:FF:000002">
    <property type="entry name" value="Serine/threonine-protein phosphatase 2A activator"/>
    <property type="match status" value="1"/>
</dbReference>
<comment type="similarity">
    <text evidence="3 7">Belongs to the PTPA-type PPIase family.</text>
</comment>
<keyword evidence="4 7" id="KW-0963">Cytoplasm</keyword>
<dbReference type="OrthoDB" id="16120at2759"/>
<reference evidence="9" key="1">
    <citation type="submission" date="2022-07" db="EMBL/GenBank/DDBJ databases">
        <title>Phylogenomic reconstructions and comparative analyses of Kickxellomycotina fungi.</title>
        <authorList>
            <person name="Reynolds N.K."/>
            <person name="Stajich J.E."/>
            <person name="Barry K."/>
            <person name="Grigoriev I.V."/>
            <person name="Crous P."/>
            <person name="Smith M.E."/>
        </authorList>
    </citation>
    <scope>NUCLEOTIDE SEQUENCE</scope>
    <source>
        <strain evidence="9">IMI 214461</strain>
    </source>
</reference>
<dbReference type="GO" id="GO:0005737">
    <property type="term" value="C:cytoplasm"/>
    <property type="evidence" value="ECO:0007669"/>
    <property type="project" value="UniProtKB-SubCell"/>
</dbReference>
<evidence type="ECO:0000256" key="8">
    <source>
        <dbReference type="SAM" id="MobiDB-lite"/>
    </source>
</evidence>
<comment type="caution">
    <text evidence="9">The sequence shown here is derived from an EMBL/GenBank/DDBJ whole genome shotgun (WGS) entry which is preliminary data.</text>
</comment>
<dbReference type="GO" id="GO:0008160">
    <property type="term" value="F:protein tyrosine phosphatase activator activity"/>
    <property type="evidence" value="ECO:0007669"/>
    <property type="project" value="TreeGrafter"/>
</dbReference>
<keyword evidence="5 7" id="KW-0697">Rotamase</keyword>
<gene>
    <name evidence="9" type="primary">PPP2R4</name>
    <name evidence="9" type="ORF">H4R26_004815</name>
</gene>
<dbReference type="GO" id="GO:0005634">
    <property type="term" value="C:nucleus"/>
    <property type="evidence" value="ECO:0007669"/>
    <property type="project" value="TreeGrafter"/>
</dbReference>
<dbReference type="PANTHER" id="PTHR10012:SF0">
    <property type="entry name" value="SERINE_THREONINE-PROTEIN PHOSPHATASE 2A ACTIVATOR"/>
    <property type="match status" value="1"/>
</dbReference>
<comment type="function">
    <text evidence="7">PPIases accelerate the folding of proteins. It catalyzes the cis-trans isomerization of proline imidic peptide bonds in oligopeptides.</text>
</comment>
<dbReference type="PIRSF" id="PIRSF016325">
    <property type="entry name" value="Phstyr_phstse_ac"/>
    <property type="match status" value="1"/>
</dbReference>
<accession>A0A9W8BFF7</accession>
<evidence type="ECO:0000256" key="6">
    <source>
        <dbReference type="ARBA" id="ARBA00023235"/>
    </source>
</evidence>
<sequence length="316" mass="35531">MSMSLPPERQPQLLRSSSTYQKPRRELLDPHDMSKWLDSSSYMEIVSFVEQLSHSVQGKKISSVGTVSPQVEGIVQLLKDAESWISKYPPDTSASSRFGSTSFRSWEAELQRQAEHMQLRLLPAECHDAAPELAPYLAAAFGNATRIDYGSGHELSFVMWLLCLCKIGMLKPSDSAAIVLVVFRRYIQLCQQLQRTYKLEPAGSHGVWGLDDYQFLPFYFGSAQFVGGSTTPAASLDSKLIDSEGDEYLYLQGIRFIGEMKRGPFFEHSRQLYDISGVPRWEKVNQGLGKMYKAEVLGKFPVVQHLLFGSLLSISK</sequence>
<dbReference type="InterPro" id="IPR043170">
    <property type="entry name" value="PTPA_C_lid"/>
</dbReference>
<dbReference type="InterPro" id="IPR037218">
    <property type="entry name" value="PTPA_sf"/>
</dbReference>
<dbReference type="AlphaFoldDB" id="A0A9W8BFF7"/>
<organism evidence="9 10">
    <name type="scientific">Coemansia thaxteri</name>
    <dbReference type="NCBI Taxonomy" id="2663907"/>
    <lineage>
        <taxon>Eukaryota</taxon>
        <taxon>Fungi</taxon>
        <taxon>Fungi incertae sedis</taxon>
        <taxon>Zoopagomycota</taxon>
        <taxon>Kickxellomycotina</taxon>
        <taxon>Kickxellomycetes</taxon>
        <taxon>Kickxellales</taxon>
        <taxon>Kickxellaceae</taxon>
        <taxon>Coemansia</taxon>
    </lineage>
</organism>
<dbReference type="EMBL" id="JANBQF010000598">
    <property type="protein sequence ID" value="KAJ2000012.1"/>
    <property type="molecule type" value="Genomic_DNA"/>
</dbReference>
<evidence type="ECO:0000313" key="10">
    <source>
        <dbReference type="Proteomes" id="UP001150907"/>
    </source>
</evidence>
<dbReference type="GO" id="GO:0000159">
    <property type="term" value="C:protein phosphatase type 2A complex"/>
    <property type="evidence" value="ECO:0007669"/>
    <property type="project" value="TreeGrafter"/>
</dbReference>
<evidence type="ECO:0000256" key="4">
    <source>
        <dbReference type="ARBA" id="ARBA00022490"/>
    </source>
</evidence>
<comment type="catalytic activity">
    <reaction evidence="1 7">
        <text>[protein]-peptidylproline (omega=180) = [protein]-peptidylproline (omega=0)</text>
        <dbReference type="Rhea" id="RHEA:16237"/>
        <dbReference type="Rhea" id="RHEA-COMP:10747"/>
        <dbReference type="Rhea" id="RHEA-COMP:10748"/>
        <dbReference type="ChEBI" id="CHEBI:83833"/>
        <dbReference type="ChEBI" id="CHEBI:83834"/>
        <dbReference type="EC" id="5.2.1.8"/>
    </reaction>
</comment>
<keyword evidence="6 7" id="KW-0413">Isomerase</keyword>
<evidence type="ECO:0000256" key="2">
    <source>
        <dbReference type="ARBA" id="ARBA00004496"/>
    </source>
</evidence>
<proteinExistence type="inferred from homology"/>